<evidence type="ECO:0000256" key="1">
    <source>
        <dbReference type="SAM" id="SignalP"/>
    </source>
</evidence>
<feature type="signal peptide" evidence="1">
    <location>
        <begin position="1"/>
        <end position="19"/>
    </location>
</feature>
<organism evidence="2 3">
    <name type="scientific">Parachitinimonas caeni</name>
    <dbReference type="NCBI Taxonomy" id="3031301"/>
    <lineage>
        <taxon>Bacteria</taxon>
        <taxon>Pseudomonadati</taxon>
        <taxon>Pseudomonadota</taxon>
        <taxon>Betaproteobacteria</taxon>
        <taxon>Neisseriales</taxon>
        <taxon>Chitinibacteraceae</taxon>
        <taxon>Parachitinimonas</taxon>
    </lineage>
</organism>
<dbReference type="Proteomes" id="UP001172778">
    <property type="component" value="Unassembled WGS sequence"/>
</dbReference>
<accession>A0ABT7E3T4</accession>
<dbReference type="NCBIfam" id="NF033672">
    <property type="entry name" value="mbn_chaper_assoc"/>
    <property type="match status" value="1"/>
</dbReference>
<keyword evidence="3" id="KW-1185">Reference proteome</keyword>
<comment type="caution">
    <text evidence="2">The sequence shown here is derived from an EMBL/GenBank/DDBJ whole genome shotgun (WGS) entry which is preliminary data.</text>
</comment>
<sequence>MIFRALLMATCLTASTAWACPTPEHQIKAVIGQQYDQAELKVDTWPVVVAGKHAIAGWTQGERGGRALLQKQGEQWQVMLCGGAGLRQRAGLLDAGVGRATADKLLARLAKAEQAIPAERRQRFDSFDAMAGQPHAAHHGQAAH</sequence>
<proteinExistence type="predicted"/>
<protein>
    <submittedName>
        <fullName evidence="2">Copper uptake system-associated protein</fullName>
    </submittedName>
</protein>
<keyword evidence="1" id="KW-0732">Signal</keyword>
<evidence type="ECO:0000313" key="2">
    <source>
        <dbReference type="EMBL" id="MDK2126958.1"/>
    </source>
</evidence>
<gene>
    <name evidence="2" type="ORF">PZA18_23210</name>
</gene>
<dbReference type="EMBL" id="JARRAF010000075">
    <property type="protein sequence ID" value="MDK2126958.1"/>
    <property type="molecule type" value="Genomic_DNA"/>
</dbReference>
<name>A0ABT7E3T4_9NEIS</name>
<feature type="chain" id="PRO_5047452848" evidence="1">
    <location>
        <begin position="20"/>
        <end position="144"/>
    </location>
</feature>
<evidence type="ECO:0000313" key="3">
    <source>
        <dbReference type="Proteomes" id="UP001172778"/>
    </source>
</evidence>
<dbReference type="RefSeq" id="WP_284103281.1">
    <property type="nucleotide sequence ID" value="NZ_JARRAF010000075.1"/>
</dbReference>
<reference evidence="2" key="1">
    <citation type="submission" date="2023-03" db="EMBL/GenBank/DDBJ databases">
        <title>Chitinimonas shenzhenensis gen. nov., sp. nov., a novel member of family Burkholderiaceae isolated from activated sludge collected in Shen Zhen, China.</title>
        <authorList>
            <person name="Wang X."/>
        </authorList>
    </citation>
    <scope>NUCLEOTIDE SEQUENCE</scope>
    <source>
        <strain evidence="2">DQS-5</strain>
    </source>
</reference>